<evidence type="ECO:0000313" key="9">
    <source>
        <dbReference type="Proteomes" id="UP001206128"/>
    </source>
</evidence>
<feature type="region of interest" description="Disordered" evidence="6">
    <location>
        <begin position="392"/>
        <end position="432"/>
    </location>
</feature>
<keyword evidence="2" id="KW-0813">Transport</keyword>
<dbReference type="InterPro" id="IPR046342">
    <property type="entry name" value="CBS_dom_sf"/>
</dbReference>
<dbReference type="Proteomes" id="UP001206128">
    <property type="component" value="Unassembled WGS sequence"/>
</dbReference>
<dbReference type="PROSITE" id="PS50893">
    <property type="entry name" value="ABC_TRANSPORTER_2"/>
    <property type="match status" value="1"/>
</dbReference>
<dbReference type="SUPFAM" id="SSF54631">
    <property type="entry name" value="CBS-domain pair"/>
    <property type="match status" value="1"/>
</dbReference>
<dbReference type="InterPro" id="IPR027417">
    <property type="entry name" value="P-loop_NTPase"/>
</dbReference>
<dbReference type="PROSITE" id="PS00211">
    <property type="entry name" value="ABC_TRANSPORTER_1"/>
    <property type="match status" value="1"/>
</dbReference>
<evidence type="ECO:0000256" key="1">
    <source>
        <dbReference type="ARBA" id="ARBA00005417"/>
    </source>
</evidence>
<dbReference type="SMART" id="SM00382">
    <property type="entry name" value="AAA"/>
    <property type="match status" value="1"/>
</dbReference>
<feature type="domain" description="ABC transporter" evidence="7">
    <location>
        <begin position="25"/>
        <end position="262"/>
    </location>
</feature>
<gene>
    <name evidence="8" type="ORF">LX83_005928</name>
</gene>
<comment type="caution">
    <text evidence="8">The sequence shown here is derived from an EMBL/GenBank/DDBJ whole genome shotgun (WGS) entry which is preliminary data.</text>
</comment>
<protein>
    <recommendedName>
        <fullName evidence="5">ABC-type quaternary amine transporter</fullName>
        <ecNumber evidence="5">7.6.2.9</ecNumber>
    </recommendedName>
</protein>
<comment type="similarity">
    <text evidence="1">Belongs to the ABC transporter superfamily.</text>
</comment>
<dbReference type="EMBL" id="JAMTCK010000016">
    <property type="protein sequence ID" value="MCP2169048.1"/>
    <property type="molecule type" value="Genomic_DNA"/>
</dbReference>
<dbReference type="GO" id="GO:0016887">
    <property type="term" value="F:ATP hydrolysis activity"/>
    <property type="evidence" value="ECO:0007669"/>
    <property type="project" value="InterPro"/>
</dbReference>
<evidence type="ECO:0000256" key="2">
    <source>
        <dbReference type="ARBA" id="ARBA00022448"/>
    </source>
</evidence>
<evidence type="ECO:0000256" key="4">
    <source>
        <dbReference type="ARBA" id="ARBA00022840"/>
    </source>
</evidence>
<feature type="compositionally biased region" description="Gly residues" evidence="6">
    <location>
        <begin position="11"/>
        <end position="20"/>
    </location>
</feature>
<dbReference type="GO" id="GO:0015418">
    <property type="term" value="F:ABC-type quaternary ammonium compound transporting activity"/>
    <property type="evidence" value="ECO:0007669"/>
    <property type="project" value="UniProtKB-EC"/>
</dbReference>
<keyword evidence="4 8" id="KW-0067">ATP-binding</keyword>
<name>A0AAE3GN45_9PSEU</name>
<feature type="region of interest" description="Disordered" evidence="6">
    <location>
        <begin position="1"/>
        <end position="22"/>
    </location>
</feature>
<keyword evidence="9" id="KW-1185">Reference proteome</keyword>
<dbReference type="AlphaFoldDB" id="A0AAE3GN45"/>
<accession>A0AAE3GN45</accession>
<dbReference type="GO" id="GO:0005524">
    <property type="term" value="F:ATP binding"/>
    <property type="evidence" value="ECO:0007669"/>
    <property type="project" value="UniProtKB-KW"/>
</dbReference>
<organism evidence="8 9">
    <name type="scientific">Goodfellowiella coeruleoviolacea</name>
    <dbReference type="NCBI Taxonomy" id="334858"/>
    <lineage>
        <taxon>Bacteria</taxon>
        <taxon>Bacillati</taxon>
        <taxon>Actinomycetota</taxon>
        <taxon>Actinomycetes</taxon>
        <taxon>Pseudonocardiales</taxon>
        <taxon>Pseudonocardiaceae</taxon>
        <taxon>Goodfellowiella</taxon>
    </lineage>
</organism>
<dbReference type="EC" id="7.6.2.9" evidence="5"/>
<evidence type="ECO:0000256" key="5">
    <source>
        <dbReference type="ARBA" id="ARBA00066388"/>
    </source>
</evidence>
<dbReference type="Pfam" id="PF00005">
    <property type="entry name" value="ABC_tran"/>
    <property type="match status" value="1"/>
</dbReference>
<feature type="compositionally biased region" description="Gly residues" evidence="6">
    <location>
        <begin position="401"/>
        <end position="420"/>
    </location>
</feature>
<dbReference type="PANTHER" id="PTHR43117:SF4">
    <property type="entry name" value="OSMOPROTECTANT IMPORT ATP-BINDING PROTEIN OSMV"/>
    <property type="match status" value="1"/>
</dbReference>
<dbReference type="FunFam" id="3.40.50.300:FF:000425">
    <property type="entry name" value="Probable ABC transporter, ATP-binding subunit"/>
    <property type="match status" value="1"/>
</dbReference>
<evidence type="ECO:0000259" key="7">
    <source>
        <dbReference type="PROSITE" id="PS50893"/>
    </source>
</evidence>
<sequence>MAERADTTGTNPGGGGGGEVSGVDIVLDEVTKHYPGTATPAVDRVSMTIPAGEIVVFVGPSGCGKTTTMRMINRLIEPSSGRITIGGRDNRSLDGDKLRRNIGYAIQQAGLFPHLTVGQNIGVVPGLIGWDRKRIAERVEQMLDLVGLDPGQFRDRYPRQLSGGQQQRVGVARALAADPPVLLMDEPFGAVDPITRGNLQDELMSLQAELHKTIVFVTHDFDEAVKLGDRIAVLGNQSRILQYDTPEAILANPADDTVAGFVGAGASLKQLTLRRVRDVRLGDVPTALVTESPTELRQRLGPRRGRVGLVLDTRRRPLRWVSGPDLAVARTLHTAGRAVEDTVTTQSTLHDALEAILTDANGLAVVTRGHGEYVGVVDIDTVMATIRQLREDYGEDDGGDGTDGTGGTGGTGGGAGGGAGAPAAGGPVEFRS</sequence>
<proteinExistence type="inferred from homology"/>
<keyword evidence="3" id="KW-0547">Nucleotide-binding</keyword>
<reference evidence="8" key="1">
    <citation type="submission" date="2022-06" db="EMBL/GenBank/DDBJ databases">
        <title>Genomic Encyclopedia of Archaeal and Bacterial Type Strains, Phase II (KMG-II): from individual species to whole genera.</title>
        <authorList>
            <person name="Goeker M."/>
        </authorList>
    </citation>
    <scope>NUCLEOTIDE SEQUENCE</scope>
    <source>
        <strain evidence="8">DSM 43935</strain>
    </source>
</reference>
<feature type="compositionally biased region" description="Low complexity" evidence="6">
    <location>
        <begin position="421"/>
        <end position="432"/>
    </location>
</feature>
<dbReference type="PANTHER" id="PTHR43117">
    <property type="entry name" value="OSMOPROTECTANT IMPORT ATP-BINDING PROTEIN OSMV"/>
    <property type="match status" value="1"/>
</dbReference>
<dbReference type="Gene3D" id="3.40.50.300">
    <property type="entry name" value="P-loop containing nucleotide triphosphate hydrolases"/>
    <property type="match status" value="1"/>
</dbReference>
<evidence type="ECO:0000256" key="6">
    <source>
        <dbReference type="SAM" id="MobiDB-lite"/>
    </source>
</evidence>
<evidence type="ECO:0000313" key="8">
    <source>
        <dbReference type="EMBL" id="MCP2169048.1"/>
    </source>
</evidence>
<dbReference type="InterPro" id="IPR017871">
    <property type="entry name" value="ABC_transporter-like_CS"/>
</dbReference>
<evidence type="ECO:0000256" key="3">
    <source>
        <dbReference type="ARBA" id="ARBA00022741"/>
    </source>
</evidence>
<dbReference type="SUPFAM" id="SSF52540">
    <property type="entry name" value="P-loop containing nucleoside triphosphate hydrolases"/>
    <property type="match status" value="1"/>
</dbReference>
<dbReference type="InterPro" id="IPR003593">
    <property type="entry name" value="AAA+_ATPase"/>
</dbReference>
<dbReference type="InterPro" id="IPR003439">
    <property type="entry name" value="ABC_transporter-like_ATP-bd"/>
</dbReference>